<accession>A0A421BRI6</accession>
<dbReference type="Gene3D" id="3.40.50.300">
    <property type="entry name" value="P-loop containing nucleotide triphosphate hydrolases"/>
    <property type="match status" value="1"/>
</dbReference>
<evidence type="ECO:0000256" key="2">
    <source>
        <dbReference type="ARBA" id="ARBA00023180"/>
    </source>
</evidence>
<dbReference type="InterPro" id="IPR000863">
    <property type="entry name" value="Sulfotransferase_dom"/>
</dbReference>
<evidence type="ECO:0000313" key="5">
    <source>
        <dbReference type="EMBL" id="RLL70893.1"/>
    </source>
</evidence>
<dbReference type="EMBL" id="RCHI01000005">
    <property type="protein sequence ID" value="RLL70893.1"/>
    <property type="molecule type" value="Genomic_DNA"/>
</dbReference>
<evidence type="ECO:0000259" key="4">
    <source>
        <dbReference type="Pfam" id="PF00685"/>
    </source>
</evidence>
<comment type="caution">
    <text evidence="5">The sequence shown here is derived from an EMBL/GenBank/DDBJ whole genome shotgun (WGS) entry which is preliminary data.</text>
</comment>
<dbReference type="PANTHER" id="PTHR10605:SF56">
    <property type="entry name" value="BIFUNCTIONAL HEPARAN SULFATE N-DEACETYLASE_N-SULFOTRANSFERASE"/>
    <property type="match status" value="1"/>
</dbReference>
<protein>
    <submittedName>
        <fullName evidence="5">Sulfotransferase</fullName>
    </submittedName>
</protein>
<dbReference type="AlphaFoldDB" id="A0A421BRI6"/>
<proteinExistence type="predicted"/>
<evidence type="ECO:0000256" key="3">
    <source>
        <dbReference type="SAM" id="MobiDB-lite"/>
    </source>
</evidence>
<evidence type="ECO:0000313" key="6">
    <source>
        <dbReference type="Proteomes" id="UP000279673"/>
    </source>
</evidence>
<gene>
    <name evidence="5" type="ORF">DYS74_06515</name>
</gene>
<organism evidence="5 6">
    <name type="scientific">Paenirhodobacter hankyongi</name>
    <dbReference type="NCBI Taxonomy" id="2294033"/>
    <lineage>
        <taxon>Bacteria</taxon>
        <taxon>Pseudomonadati</taxon>
        <taxon>Pseudomonadota</taxon>
        <taxon>Alphaproteobacteria</taxon>
        <taxon>Rhodobacterales</taxon>
        <taxon>Rhodobacter group</taxon>
        <taxon>Paenirhodobacter</taxon>
    </lineage>
</organism>
<dbReference type="SUPFAM" id="SSF52540">
    <property type="entry name" value="P-loop containing nucleoside triphosphate hydrolases"/>
    <property type="match status" value="1"/>
</dbReference>
<feature type="region of interest" description="Disordered" evidence="3">
    <location>
        <begin position="252"/>
        <end position="277"/>
    </location>
</feature>
<dbReference type="GO" id="GO:0008146">
    <property type="term" value="F:sulfotransferase activity"/>
    <property type="evidence" value="ECO:0007669"/>
    <property type="project" value="InterPro"/>
</dbReference>
<reference evidence="5 6" key="1">
    <citation type="submission" date="2018-10" db="EMBL/GenBank/DDBJ databases">
        <title>Rhodobacter sp . BO-81.</title>
        <authorList>
            <person name="Im W.T."/>
        </authorList>
    </citation>
    <scope>NUCLEOTIDE SEQUENCE [LARGE SCALE GENOMIC DNA]</scope>
    <source>
        <strain evidence="5 6">BO-81</strain>
    </source>
</reference>
<sequence length="277" mass="31403">MEVTMAQRVSVFGCGVQKGGTTTLHAYFADHPGLSAPSRKETHFFDDETQDWSLPDYRCYDAFYPGAVRGRLRFDITPIYGYWEPSLARIQAYNPEAKLIFLWRDPFHRALSHWSMEVGRGDESLGFSEALATEEERLVVAGPLGQARRVQSYVDRGRYASQLRRAYALFPREQILNLRSEDLFKAHMDTLDRIATFLGIAPFAKVEAKHEMKRRSKGGRKGASRADFDFVASRLAGEMEEFAALSGLDISGWMKPPSDEPEAPKDEPKGILARLFR</sequence>
<dbReference type="PANTHER" id="PTHR10605">
    <property type="entry name" value="HEPARAN SULFATE SULFOTRANSFERASE"/>
    <property type="match status" value="1"/>
</dbReference>
<keyword evidence="6" id="KW-1185">Reference proteome</keyword>
<dbReference type="Pfam" id="PF00685">
    <property type="entry name" value="Sulfotransfer_1"/>
    <property type="match status" value="1"/>
</dbReference>
<evidence type="ECO:0000256" key="1">
    <source>
        <dbReference type="ARBA" id="ARBA00022679"/>
    </source>
</evidence>
<keyword evidence="1 5" id="KW-0808">Transferase</keyword>
<name>A0A421BRI6_9RHOB</name>
<dbReference type="InterPro" id="IPR037359">
    <property type="entry name" value="NST/OST"/>
</dbReference>
<feature type="domain" description="Sulfotransferase" evidence="4">
    <location>
        <begin position="12"/>
        <end position="201"/>
    </location>
</feature>
<keyword evidence="2" id="KW-0325">Glycoprotein</keyword>
<dbReference type="Proteomes" id="UP000279673">
    <property type="component" value="Unassembled WGS sequence"/>
</dbReference>
<dbReference type="InterPro" id="IPR027417">
    <property type="entry name" value="P-loop_NTPase"/>
</dbReference>